<dbReference type="InterPro" id="IPR001461">
    <property type="entry name" value="Aspartic_peptidase_A1"/>
</dbReference>
<keyword evidence="4" id="KW-0472">Membrane</keyword>
<comment type="similarity">
    <text evidence="1">Belongs to the peptidase A1 family.</text>
</comment>
<feature type="domain" description="Peptidase A1" evidence="5">
    <location>
        <begin position="55"/>
        <end position="425"/>
    </location>
</feature>
<evidence type="ECO:0000313" key="6">
    <source>
        <dbReference type="EMBL" id="KAK1756481.1"/>
    </source>
</evidence>
<keyword evidence="4" id="KW-0812">Transmembrane</keyword>
<sequence>MLAHTRLTVVSLALWAAGAVSYVLLPFTTQPLSAIEGLSRRDPYQEPLLGMGHVYIVSVAVGTPPQRISIRLSPSTSYSWIPSAQGLCDDGSTSVLCPWGSYNMSASSTARRAAQGSQDFSQYYEDGTFVTGDNMTDRLVLGRLEINNYPLGLVTFDSRNQYVGSLGLGSNLYDSHGAEQRSTFTTLMDHQVSSGQIASAGYSIWLNDAGGKDAAGNSGRILFGAVDRSHYEGDLIRIHAPTEYPSTRFGFWVTIKSITATGNKDMVHSMPTSAAAELPVSVMVDPSDTYSYLPAKIVDSIMDLAGAIWNTTLQRAMVPCDLARDTTAGAIGAGEIRLQLKGEGGPIITARISDLVIPQDVTARELVEAVSGKQLDPSMCVLGVQKFVRSEANSTGQTNSYNLGGAMLKRTYLVYDNVNREMAFAPVKWSIRFPEADELVPFARNGARIPVSKKFDCTKDGCSFTCDDEDDCESFRKMTSQGSDEGGTPVWKNVLIGVFVPLGLLSIAAAIYFIVRRMRKGKKTEKDKAVDDEASGAGDGPVMTGALGGKPPIVIVSPPQRPLPALPVIVLPSLPAIKEESVRTRSVAESGAAHGEEQPDPSVKAKALSTDISESGVCETCGRGEPDSTKKPEDLPTADSESRKSQADVGETPVAESTVARDEEGTPEMDKKVEVPQERNKESEVLSADNPEASEDETSARQEEPSQEERSKEEASKEETSKEGPSKEEPSQAKDKEEPKQQQPLSPETREKEADN</sequence>
<dbReference type="SUPFAM" id="SSF50630">
    <property type="entry name" value="Acid proteases"/>
    <property type="match status" value="1"/>
</dbReference>
<dbReference type="AlphaFoldDB" id="A0AAJ0BDY2"/>
<evidence type="ECO:0000256" key="2">
    <source>
        <dbReference type="PIRSR" id="PIRSR601461-2"/>
    </source>
</evidence>
<evidence type="ECO:0000256" key="3">
    <source>
        <dbReference type="SAM" id="MobiDB-lite"/>
    </source>
</evidence>
<feature type="disulfide bond" evidence="2">
    <location>
        <begin position="320"/>
        <end position="380"/>
    </location>
</feature>
<dbReference type="PANTHER" id="PTHR47966:SF73">
    <property type="entry name" value="PEPTIDASE A1 DOMAIN-CONTAINING PROTEIN"/>
    <property type="match status" value="1"/>
</dbReference>
<dbReference type="GO" id="GO:0004190">
    <property type="term" value="F:aspartic-type endopeptidase activity"/>
    <property type="evidence" value="ECO:0007669"/>
    <property type="project" value="InterPro"/>
</dbReference>
<gene>
    <name evidence="6" type="ORF">QBC47DRAFT_460296</name>
</gene>
<keyword evidence="2" id="KW-1015">Disulfide bond</keyword>
<dbReference type="EMBL" id="MU839832">
    <property type="protein sequence ID" value="KAK1756481.1"/>
    <property type="molecule type" value="Genomic_DNA"/>
</dbReference>
<keyword evidence="7" id="KW-1185">Reference proteome</keyword>
<feature type="region of interest" description="Disordered" evidence="3">
    <location>
        <begin position="580"/>
        <end position="756"/>
    </location>
</feature>
<feature type="compositionally biased region" description="Basic and acidic residues" evidence="3">
    <location>
        <begin position="698"/>
        <end position="740"/>
    </location>
</feature>
<dbReference type="PROSITE" id="PS51767">
    <property type="entry name" value="PEPTIDASE_A1"/>
    <property type="match status" value="1"/>
</dbReference>
<accession>A0AAJ0BDY2</accession>
<evidence type="ECO:0000313" key="7">
    <source>
        <dbReference type="Proteomes" id="UP001239445"/>
    </source>
</evidence>
<dbReference type="Pfam" id="PF00026">
    <property type="entry name" value="Asp"/>
    <property type="match status" value="1"/>
</dbReference>
<proteinExistence type="inferred from homology"/>
<dbReference type="GO" id="GO:0006508">
    <property type="term" value="P:proteolysis"/>
    <property type="evidence" value="ECO:0007669"/>
    <property type="project" value="InterPro"/>
</dbReference>
<dbReference type="InterPro" id="IPR021109">
    <property type="entry name" value="Peptidase_aspartic_dom_sf"/>
</dbReference>
<comment type="caution">
    <text evidence="6">The sequence shown here is derived from an EMBL/GenBank/DDBJ whole genome shotgun (WGS) entry which is preliminary data.</text>
</comment>
<keyword evidence="4" id="KW-1133">Transmembrane helix</keyword>
<organism evidence="6 7">
    <name type="scientific">Echria macrotheca</name>
    <dbReference type="NCBI Taxonomy" id="438768"/>
    <lineage>
        <taxon>Eukaryota</taxon>
        <taxon>Fungi</taxon>
        <taxon>Dikarya</taxon>
        <taxon>Ascomycota</taxon>
        <taxon>Pezizomycotina</taxon>
        <taxon>Sordariomycetes</taxon>
        <taxon>Sordariomycetidae</taxon>
        <taxon>Sordariales</taxon>
        <taxon>Schizotheciaceae</taxon>
        <taxon>Echria</taxon>
    </lineage>
</organism>
<feature type="transmembrane region" description="Helical" evidence="4">
    <location>
        <begin position="494"/>
        <end position="515"/>
    </location>
</feature>
<evidence type="ECO:0000256" key="1">
    <source>
        <dbReference type="ARBA" id="ARBA00007447"/>
    </source>
</evidence>
<name>A0AAJ0BDY2_9PEZI</name>
<dbReference type="PANTHER" id="PTHR47966">
    <property type="entry name" value="BETA-SITE APP-CLEAVING ENZYME, ISOFORM A-RELATED"/>
    <property type="match status" value="1"/>
</dbReference>
<dbReference type="InterPro" id="IPR033121">
    <property type="entry name" value="PEPTIDASE_A1"/>
</dbReference>
<evidence type="ECO:0000256" key="4">
    <source>
        <dbReference type="SAM" id="Phobius"/>
    </source>
</evidence>
<dbReference type="Proteomes" id="UP001239445">
    <property type="component" value="Unassembled WGS sequence"/>
</dbReference>
<dbReference type="Gene3D" id="2.40.70.10">
    <property type="entry name" value="Acid Proteases"/>
    <property type="match status" value="2"/>
</dbReference>
<reference evidence="6" key="1">
    <citation type="submission" date="2023-06" db="EMBL/GenBank/DDBJ databases">
        <title>Genome-scale phylogeny and comparative genomics of the fungal order Sordariales.</title>
        <authorList>
            <consortium name="Lawrence Berkeley National Laboratory"/>
            <person name="Hensen N."/>
            <person name="Bonometti L."/>
            <person name="Westerberg I."/>
            <person name="Brannstrom I.O."/>
            <person name="Guillou S."/>
            <person name="Cros-Aarteil S."/>
            <person name="Calhoun S."/>
            <person name="Haridas S."/>
            <person name="Kuo A."/>
            <person name="Mondo S."/>
            <person name="Pangilinan J."/>
            <person name="Riley R."/>
            <person name="Labutti K."/>
            <person name="Andreopoulos B."/>
            <person name="Lipzen A."/>
            <person name="Chen C."/>
            <person name="Yanf M."/>
            <person name="Daum C."/>
            <person name="Ng V."/>
            <person name="Clum A."/>
            <person name="Steindorff A."/>
            <person name="Ohm R."/>
            <person name="Martin F."/>
            <person name="Silar P."/>
            <person name="Natvig D."/>
            <person name="Lalanne C."/>
            <person name="Gautier V."/>
            <person name="Ament-Velasquez S.L."/>
            <person name="Kruys A."/>
            <person name="Hutchinson M.I."/>
            <person name="Powell A.J."/>
            <person name="Barry K."/>
            <person name="Miller A.N."/>
            <person name="Grigoriev I.V."/>
            <person name="Debuchy R."/>
            <person name="Gladieux P."/>
            <person name="Thoren M.H."/>
            <person name="Johannesson H."/>
        </authorList>
    </citation>
    <scope>NUCLEOTIDE SEQUENCE</scope>
    <source>
        <strain evidence="6">PSN4</strain>
    </source>
</reference>
<evidence type="ECO:0000259" key="5">
    <source>
        <dbReference type="PROSITE" id="PS51767"/>
    </source>
</evidence>
<dbReference type="PRINTS" id="PR00792">
    <property type="entry name" value="PEPSIN"/>
</dbReference>
<feature type="compositionally biased region" description="Basic and acidic residues" evidence="3">
    <location>
        <begin position="659"/>
        <end position="684"/>
    </location>
</feature>
<protein>
    <submittedName>
        <fullName evidence="6">Aspartic peptidase domain-containing protein</fullName>
    </submittedName>
</protein>
<feature type="compositionally biased region" description="Basic and acidic residues" evidence="3">
    <location>
        <begin position="622"/>
        <end position="646"/>
    </location>
</feature>